<evidence type="ECO:0000259" key="2">
    <source>
        <dbReference type="Pfam" id="PF03364"/>
    </source>
</evidence>
<dbReference type="InterPro" id="IPR047137">
    <property type="entry name" value="ORF3"/>
</dbReference>
<sequence length="245" mass="27294">MKTANNFLRVSDRESEIVLDPSNYSYINIGTGERIVSTLSGVALTVYGIWATRGSGHPRESKWYELSAVPVGMYLIKRGVTGYCTLNKAINRNTAEGNDFVPIELSATVKVDKPRKEVYKMWKNLGNLPALFPHIKKIEVIDPVHSRWTVSVPNTYATVQWTAEISHDQRDERISWQSLEGSDIGNAGEVTFTDAEGGGTDVRVLIRYLPPAGKLGKHVAALFSHRFQKVLSKELNALTRQPPVL</sequence>
<keyword evidence="5" id="KW-1185">Reference proteome</keyword>
<evidence type="ECO:0000313" key="4">
    <source>
        <dbReference type="EMBL" id="GAA4432316.1"/>
    </source>
</evidence>
<dbReference type="RefSeq" id="WP_345026362.1">
    <property type="nucleotide sequence ID" value="NZ_BAABEY010000002.1"/>
</dbReference>
<dbReference type="Gene3D" id="3.30.530.20">
    <property type="match status" value="1"/>
</dbReference>
<name>A0ABP8LM60_9BACT</name>
<evidence type="ECO:0000256" key="1">
    <source>
        <dbReference type="ARBA" id="ARBA00008918"/>
    </source>
</evidence>
<dbReference type="PANTHER" id="PTHR33824:SF7">
    <property type="entry name" value="POLYKETIDE CYCLASE_DEHYDRASE AND LIPID TRANSPORT SUPERFAMILY PROTEIN"/>
    <property type="match status" value="1"/>
</dbReference>
<reference evidence="5" key="1">
    <citation type="journal article" date="2019" name="Int. J. Syst. Evol. Microbiol.">
        <title>The Global Catalogue of Microorganisms (GCM) 10K type strain sequencing project: providing services to taxonomists for standard genome sequencing and annotation.</title>
        <authorList>
            <consortium name="The Broad Institute Genomics Platform"/>
            <consortium name="The Broad Institute Genome Sequencing Center for Infectious Disease"/>
            <person name="Wu L."/>
            <person name="Ma J."/>
        </authorList>
    </citation>
    <scope>NUCLEOTIDE SEQUENCE [LARGE SCALE GENOMIC DNA]</scope>
    <source>
        <strain evidence="5">JCM 31920</strain>
    </source>
</reference>
<feature type="domain" description="Inner membrane protein YgaP-like transmembrane" evidence="3">
    <location>
        <begin position="27"/>
        <end position="95"/>
    </location>
</feature>
<comment type="caution">
    <text evidence="4">The sequence shown here is derived from an EMBL/GenBank/DDBJ whole genome shotgun (WGS) entry which is preliminary data.</text>
</comment>
<evidence type="ECO:0000313" key="5">
    <source>
        <dbReference type="Proteomes" id="UP001501508"/>
    </source>
</evidence>
<dbReference type="Pfam" id="PF03364">
    <property type="entry name" value="Polyketide_cyc"/>
    <property type="match status" value="1"/>
</dbReference>
<dbReference type="InterPro" id="IPR023393">
    <property type="entry name" value="START-like_dom_sf"/>
</dbReference>
<dbReference type="InterPro" id="IPR005031">
    <property type="entry name" value="COQ10_START"/>
</dbReference>
<dbReference type="Pfam" id="PF11127">
    <property type="entry name" value="YgaP-like_TM"/>
    <property type="match status" value="1"/>
</dbReference>
<protein>
    <submittedName>
        <fullName evidence="4">SRPBCC family protein</fullName>
    </submittedName>
</protein>
<dbReference type="PANTHER" id="PTHR33824">
    <property type="entry name" value="POLYKETIDE CYCLASE/DEHYDRASE AND LIPID TRANSPORT SUPERFAMILY PROTEIN"/>
    <property type="match status" value="1"/>
</dbReference>
<dbReference type="EMBL" id="BAABEY010000002">
    <property type="protein sequence ID" value="GAA4432316.1"/>
    <property type="molecule type" value="Genomic_DNA"/>
</dbReference>
<dbReference type="SUPFAM" id="SSF55961">
    <property type="entry name" value="Bet v1-like"/>
    <property type="match status" value="1"/>
</dbReference>
<organism evidence="4 5">
    <name type="scientific">Ravibacter arvi</name>
    <dbReference type="NCBI Taxonomy" id="2051041"/>
    <lineage>
        <taxon>Bacteria</taxon>
        <taxon>Pseudomonadati</taxon>
        <taxon>Bacteroidota</taxon>
        <taxon>Cytophagia</taxon>
        <taxon>Cytophagales</taxon>
        <taxon>Spirosomataceae</taxon>
        <taxon>Ravibacter</taxon>
    </lineage>
</organism>
<evidence type="ECO:0000259" key="3">
    <source>
        <dbReference type="Pfam" id="PF11127"/>
    </source>
</evidence>
<comment type="similarity">
    <text evidence="1">Belongs to the ribosome association toxin RatA family.</text>
</comment>
<accession>A0ABP8LM60</accession>
<dbReference type="Proteomes" id="UP001501508">
    <property type="component" value="Unassembled WGS sequence"/>
</dbReference>
<feature type="domain" description="Coenzyme Q-binding protein COQ10 START" evidence="2">
    <location>
        <begin position="111"/>
        <end position="223"/>
    </location>
</feature>
<dbReference type="InterPro" id="IPR021309">
    <property type="entry name" value="YgaP-like_TM"/>
</dbReference>
<gene>
    <name evidence="4" type="ORF">GCM10023091_04190</name>
</gene>
<proteinExistence type="inferred from homology"/>
<dbReference type="CDD" id="cd07817">
    <property type="entry name" value="SRPBCC_8"/>
    <property type="match status" value="1"/>
</dbReference>